<evidence type="ECO:0000256" key="6">
    <source>
        <dbReference type="RuleBase" id="RU003802"/>
    </source>
</evidence>
<dbReference type="FunFam" id="3.40.50.150:FF:000027">
    <property type="entry name" value="Protein-L-isoaspartate O-methyltransferase"/>
    <property type="match status" value="1"/>
</dbReference>
<keyword evidence="4 6" id="KW-0949">S-adenosyl-L-methionine</keyword>
<dbReference type="PROSITE" id="PS01279">
    <property type="entry name" value="PCMT"/>
    <property type="match status" value="1"/>
</dbReference>
<dbReference type="InterPro" id="IPR000682">
    <property type="entry name" value="PCMT"/>
</dbReference>
<keyword evidence="8" id="KW-1185">Reference proteome</keyword>
<dbReference type="InterPro" id="IPR029063">
    <property type="entry name" value="SAM-dependent_MTases_sf"/>
</dbReference>
<evidence type="ECO:0000256" key="4">
    <source>
        <dbReference type="ARBA" id="ARBA00022691"/>
    </source>
</evidence>
<dbReference type="Proteomes" id="UP000653305">
    <property type="component" value="Unassembled WGS sequence"/>
</dbReference>
<comment type="catalytic activity">
    <reaction evidence="5 6">
        <text>[protein]-L-isoaspartate + S-adenosyl-L-methionine = [protein]-L-isoaspartate alpha-methyl ester + S-adenosyl-L-homocysteine</text>
        <dbReference type="Rhea" id="RHEA:12705"/>
        <dbReference type="Rhea" id="RHEA-COMP:12143"/>
        <dbReference type="Rhea" id="RHEA-COMP:12144"/>
        <dbReference type="ChEBI" id="CHEBI:57856"/>
        <dbReference type="ChEBI" id="CHEBI:59789"/>
        <dbReference type="ChEBI" id="CHEBI:90596"/>
        <dbReference type="ChEBI" id="CHEBI:90598"/>
        <dbReference type="EC" id="2.1.1.77"/>
    </reaction>
</comment>
<evidence type="ECO:0000313" key="7">
    <source>
        <dbReference type="EMBL" id="GFP99045.1"/>
    </source>
</evidence>
<gene>
    <name evidence="7" type="ORF">PHJA_002048400</name>
</gene>
<sequence length="307" mass="33668">MPSTSHYSSLSVIACRCRYRAPLKLSFLYLTPCRSLYHHRLRLIPPLQLAAAATFSSRCCRRLPNTHLFTGNSLFSRMERFWTGSGIGRNKDMVTHLQRYGVIGSKKVAEVMETIDRALFVPEGAPPYDDSPMQIGYNATISAPHMHAMCLELLEDHLKPGMHALDVGSGTGYLTACFAVMVGPQGRAVGVEHIPELVESSIKNIQKSAAAPLLKEGSFSVHVGDGRQGWPEFAPYDAIHVGAAAPEIPPALIEQLKPGGRLVIPVGNIFQDLQVVDKNMDGTLSVRSETSVRYVPLTSREAQIRGY</sequence>
<proteinExistence type="inferred from homology"/>
<dbReference type="NCBIfam" id="TIGR00080">
    <property type="entry name" value="pimt"/>
    <property type="match status" value="1"/>
</dbReference>
<evidence type="ECO:0000256" key="1">
    <source>
        <dbReference type="ARBA" id="ARBA00005369"/>
    </source>
</evidence>
<organism evidence="7 8">
    <name type="scientific">Phtheirospermum japonicum</name>
    <dbReference type="NCBI Taxonomy" id="374723"/>
    <lineage>
        <taxon>Eukaryota</taxon>
        <taxon>Viridiplantae</taxon>
        <taxon>Streptophyta</taxon>
        <taxon>Embryophyta</taxon>
        <taxon>Tracheophyta</taxon>
        <taxon>Spermatophyta</taxon>
        <taxon>Magnoliopsida</taxon>
        <taxon>eudicotyledons</taxon>
        <taxon>Gunneridae</taxon>
        <taxon>Pentapetalae</taxon>
        <taxon>asterids</taxon>
        <taxon>lamiids</taxon>
        <taxon>Lamiales</taxon>
        <taxon>Orobanchaceae</taxon>
        <taxon>Orobanchaceae incertae sedis</taxon>
        <taxon>Phtheirospermum</taxon>
    </lineage>
</organism>
<keyword evidence="2 6" id="KW-0489">Methyltransferase</keyword>
<dbReference type="PANTHER" id="PTHR11579:SF28">
    <property type="entry name" value="PROTEIN-L-ISOASPARTATE O-METHYLTRANSFERASE 1"/>
    <property type="match status" value="1"/>
</dbReference>
<dbReference type="AlphaFoldDB" id="A0A830CVJ1"/>
<dbReference type="GO" id="GO:0004719">
    <property type="term" value="F:protein-L-isoaspartate (D-aspartate) O-methyltransferase activity"/>
    <property type="evidence" value="ECO:0007669"/>
    <property type="project" value="UniProtKB-UniRule"/>
</dbReference>
<dbReference type="EC" id="2.1.1.77" evidence="6"/>
<evidence type="ECO:0000256" key="5">
    <source>
        <dbReference type="ARBA" id="ARBA00029295"/>
    </source>
</evidence>
<comment type="caution">
    <text evidence="7">The sequence shown here is derived from an EMBL/GenBank/DDBJ whole genome shotgun (WGS) entry which is preliminary data.</text>
</comment>
<evidence type="ECO:0000256" key="3">
    <source>
        <dbReference type="ARBA" id="ARBA00022679"/>
    </source>
</evidence>
<dbReference type="Gene3D" id="3.40.50.150">
    <property type="entry name" value="Vaccinia Virus protein VP39"/>
    <property type="match status" value="1"/>
</dbReference>
<comment type="similarity">
    <text evidence="1 6">Belongs to the methyltransferase superfamily. L-isoaspartyl/D-aspartyl protein methyltransferase family.</text>
</comment>
<evidence type="ECO:0000313" key="8">
    <source>
        <dbReference type="Proteomes" id="UP000653305"/>
    </source>
</evidence>
<protein>
    <recommendedName>
        <fullName evidence="6">Protein-L-isoaspartate O-methyltransferase</fullName>
        <ecNumber evidence="6">2.1.1.77</ecNumber>
    </recommendedName>
</protein>
<dbReference type="EMBL" id="BMAC01000555">
    <property type="protein sequence ID" value="GFP99045.1"/>
    <property type="molecule type" value="Genomic_DNA"/>
</dbReference>
<dbReference type="SUPFAM" id="SSF53335">
    <property type="entry name" value="S-adenosyl-L-methionine-dependent methyltransferases"/>
    <property type="match status" value="1"/>
</dbReference>
<dbReference type="CDD" id="cd02440">
    <property type="entry name" value="AdoMet_MTases"/>
    <property type="match status" value="1"/>
</dbReference>
<evidence type="ECO:0000256" key="2">
    <source>
        <dbReference type="ARBA" id="ARBA00022603"/>
    </source>
</evidence>
<dbReference type="Pfam" id="PF01135">
    <property type="entry name" value="PCMT"/>
    <property type="match status" value="1"/>
</dbReference>
<dbReference type="OrthoDB" id="73890at2759"/>
<dbReference type="GO" id="GO:0005737">
    <property type="term" value="C:cytoplasm"/>
    <property type="evidence" value="ECO:0007669"/>
    <property type="project" value="TreeGrafter"/>
</dbReference>
<dbReference type="PANTHER" id="PTHR11579">
    <property type="entry name" value="PROTEIN-L-ISOASPARTATE O-METHYLTRANSFERASE"/>
    <property type="match status" value="1"/>
</dbReference>
<dbReference type="GO" id="GO:0032259">
    <property type="term" value="P:methylation"/>
    <property type="evidence" value="ECO:0007669"/>
    <property type="project" value="UniProtKB-KW"/>
</dbReference>
<reference evidence="7" key="1">
    <citation type="submission" date="2020-07" db="EMBL/GenBank/DDBJ databases">
        <title>Ethylene signaling mediates host invasion by parasitic plants.</title>
        <authorList>
            <person name="Yoshida S."/>
        </authorList>
    </citation>
    <scope>NUCLEOTIDE SEQUENCE</scope>
    <source>
        <strain evidence="7">Okayama</strain>
    </source>
</reference>
<dbReference type="GO" id="GO:0030091">
    <property type="term" value="P:protein repair"/>
    <property type="evidence" value="ECO:0007669"/>
    <property type="project" value="UniProtKB-ARBA"/>
</dbReference>
<accession>A0A830CVJ1</accession>
<name>A0A830CVJ1_9LAMI</name>
<keyword evidence="3 6" id="KW-0808">Transferase</keyword>